<dbReference type="Gene3D" id="1.10.10.60">
    <property type="entry name" value="Homeodomain-like"/>
    <property type="match status" value="2"/>
</dbReference>
<dbReference type="Pfam" id="PF12833">
    <property type="entry name" value="HTH_18"/>
    <property type="match status" value="1"/>
</dbReference>
<evidence type="ECO:0000256" key="4">
    <source>
        <dbReference type="ARBA" id="ARBA00023163"/>
    </source>
</evidence>
<organism evidence="9 10">
    <name type="scientific">Candidatus Allofournierella pullicola</name>
    <dbReference type="NCBI Taxonomy" id="2838596"/>
    <lineage>
        <taxon>Bacteria</taxon>
        <taxon>Bacillati</taxon>
        <taxon>Bacillota</taxon>
        <taxon>Clostridia</taxon>
        <taxon>Eubacteriales</taxon>
        <taxon>Oscillospiraceae</taxon>
        <taxon>Allofournierella</taxon>
    </lineage>
</organism>
<comment type="caution">
    <text evidence="9">The sequence shown here is derived from an EMBL/GenBank/DDBJ whole genome shotgun (WGS) entry which is preliminary data.</text>
</comment>
<dbReference type="PROSITE" id="PS00041">
    <property type="entry name" value="HTH_ARAC_FAMILY_1"/>
    <property type="match status" value="1"/>
</dbReference>
<feature type="modified residue" description="4-aspartylphosphate" evidence="6">
    <location>
        <position position="55"/>
    </location>
</feature>
<dbReference type="InterPro" id="IPR009057">
    <property type="entry name" value="Homeodomain-like_sf"/>
</dbReference>
<dbReference type="PROSITE" id="PS01124">
    <property type="entry name" value="HTH_ARAC_FAMILY_2"/>
    <property type="match status" value="1"/>
</dbReference>
<evidence type="ECO:0000259" key="7">
    <source>
        <dbReference type="PROSITE" id="PS01124"/>
    </source>
</evidence>
<dbReference type="Proteomes" id="UP000824193">
    <property type="component" value="Unassembled WGS sequence"/>
</dbReference>
<feature type="domain" description="HTH araC/xylS-type" evidence="7">
    <location>
        <begin position="366"/>
        <end position="465"/>
    </location>
</feature>
<evidence type="ECO:0000313" key="10">
    <source>
        <dbReference type="Proteomes" id="UP000824193"/>
    </source>
</evidence>
<evidence type="ECO:0000256" key="5">
    <source>
        <dbReference type="ARBA" id="ARBA00024867"/>
    </source>
</evidence>
<dbReference type="InterPro" id="IPR018062">
    <property type="entry name" value="HTH_AraC-typ_CS"/>
</dbReference>
<dbReference type="GO" id="GO:0043565">
    <property type="term" value="F:sequence-specific DNA binding"/>
    <property type="evidence" value="ECO:0007669"/>
    <property type="project" value="InterPro"/>
</dbReference>
<gene>
    <name evidence="9" type="ORF">H9865_02030</name>
</gene>
<dbReference type="PRINTS" id="PR00032">
    <property type="entry name" value="HTHARAC"/>
</dbReference>
<dbReference type="EMBL" id="DXFW01000004">
    <property type="protein sequence ID" value="HIX04880.1"/>
    <property type="molecule type" value="Genomic_DNA"/>
</dbReference>
<name>A0A9D1V2E7_9FIRM</name>
<evidence type="ECO:0000256" key="1">
    <source>
        <dbReference type="ARBA" id="ARBA00018672"/>
    </source>
</evidence>
<keyword evidence="3" id="KW-0238">DNA-binding</keyword>
<comment type="function">
    <text evidence="5">May play the central regulatory role in sporulation. It may be an element of the effector pathway responsible for the activation of sporulation genes in response to nutritional stress. Spo0A may act in concert with spo0H (a sigma factor) to control the expression of some genes that are critical to the sporulation process.</text>
</comment>
<dbReference type="PANTHER" id="PTHR43280">
    <property type="entry name" value="ARAC-FAMILY TRANSCRIPTIONAL REGULATOR"/>
    <property type="match status" value="1"/>
</dbReference>
<evidence type="ECO:0000256" key="6">
    <source>
        <dbReference type="PROSITE-ProRule" id="PRU00169"/>
    </source>
</evidence>
<dbReference type="SMART" id="SM00448">
    <property type="entry name" value="REC"/>
    <property type="match status" value="1"/>
</dbReference>
<dbReference type="SUPFAM" id="SSF46689">
    <property type="entry name" value="Homeodomain-like"/>
    <property type="match status" value="2"/>
</dbReference>
<dbReference type="GO" id="GO:0000160">
    <property type="term" value="P:phosphorelay signal transduction system"/>
    <property type="evidence" value="ECO:0007669"/>
    <property type="project" value="InterPro"/>
</dbReference>
<keyword evidence="4" id="KW-0804">Transcription</keyword>
<reference evidence="9" key="1">
    <citation type="journal article" date="2021" name="PeerJ">
        <title>Extensive microbial diversity within the chicken gut microbiome revealed by metagenomics and culture.</title>
        <authorList>
            <person name="Gilroy R."/>
            <person name="Ravi A."/>
            <person name="Getino M."/>
            <person name="Pursley I."/>
            <person name="Horton D.L."/>
            <person name="Alikhan N.F."/>
            <person name="Baker D."/>
            <person name="Gharbi K."/>
            <person name="Hall N."/>
            <person name="Watson M."/>
            <person name="Adriaenssens E.M."/>
            <person name="Foster-Nyarko E."/>
            <person name="Jarju S."/>
            <person name="Secka A."/>
            <person name="Antonio M."/>
            <person name="Oren A."/>
            <person name="Chaudhuri R.R."/>
            <person name="La Ragione R."/>
            <person name="Hildebrand F."/>
            <person name="Pallen M.J."/>
        </authorList>
    </citation>
    <scope>NUCLEOTIDE SEQUENCE</scope>
    <source>
        <strain evidence="9">2239</strain>
    </source>
</reference>
<evidence type="ECO:0000259" key="8">
    <source>
        <dbReference type="PROSITE" id="PS50110"/>
    </source>
</evidence>
<evidence type="ECO:0000256" key="2">
    <source>
        <dbReference type="ARBA" id="ARBA00023015"/>
    </source>
</evidence>
<dbReference type="AlphaFoldDB" id="A0A9D1V2E7"/>
<proteinExistence type="predicted"/>
<dbReference type="InterPro" id="IPR018060">
    <property type="entry name" value="HTH_AraC"/>
</dbReference>
<dbReference type="InterPro" id="IPR020449">
    <property type="entry name" value="Tscrpt_reg_AraC-type_HTH"/>
</dbReference>
<dbReference type="InterPro" id="IPR011006">
    <property type="entry name" value="CheY-like_superfamily"/>
</dbReference>
<dbReference type="Pfam" id="PF00072">
    <property type="entry name" value="Response_reg"/>
    <property type="match status" value="1"/>
</dbReference>
<sequence length="470" mass="53860">MNVLVVDDEVYARKALIKQVTEILGERPGEVYEAEDAETACLLLSRIPFDLVLTDICMPGRSGLDLVEYMVANRMEAQAVIVSGYAEFDYAKRAMELGVREYLLKPIMQEKLRHIVMEAVNRSEEARQENLTQELKRLVRGDADVEMPFAAGAFRLALLQADEDISPALYHKICTGCRQAGLRIASAVDPLNAMGLMVLMEETDRTLAQLKEELCTLRLTAGVSLPFREASEAPEALRQAQNAAAGRIADAFSRLFVYKEPSRMMYTQNELALFSEYLEKSPARAQSYKEKLLERLVLNGSEYWNIDFLYRKLATAIQMHAYTHTGQLLTMRGLGMFRSVYEIDLYLNERIESLHRSDAEDGRSMQEVVDYLNENYFDFISLDALAREKYFMNPRYFGKLFKEFTGQTFSQYLTGLRMKHARQYLAQGDYTVSQIAYMCGYNSVSYFIQTFKKIYGETPKQLEKTDFCDI</sequence>
<keyword evidence="6" id="KW-0597">Phosphoprotein</keyword>
<dbReference type="GO" id="GO:0003700">
    <property type="term" value="F:DNA-binding transcription factor activity"/>
    <property type="evidence" value="ECO:0007669"/>
    <property type="project" value="InterPro"/>
</dbReference>
<dbReference type="SUPFAM" id="SSF52172">
    <property type="entry name" value="CheY-like"/>
    <property type="match status" value="1"/>
</dbReference>
<dbReference type="InterPro" id="IPR001789">
    <property type="entry name" value="Sig_transdc_resp-reg_receiver"/>
</dbReference>
<evidence type="ECO:0000256" key="3">
    <source>
        <dbReference type="ARBA" id="ARBA00023125"/>
    </source>
</evidence>
<dbReference type="PROSITE" id="PS50110">
    <property type="entry name" value="RESPONSE_REGULATORY"/>
    <property type="match status" value="1"/>
</dbReference>
<reference evidence="9" key="2">
    <citation type="submission" date="2021-04" db="EMBL/GenBank/DDBJ databases">
        <authorList>
            <person name="Gilroy R."/>
        </authorList>
    </citation>
    <scope>NUCLEOTIDE SEQUENCE</scope>
    <source>
        <strain evidence="9">2239</strain>
    </source>
</reference>
<accession>A0A9D1V2E7</accession>
<evidence type="ECO:0000313" key="9">
    <source>
        <dbReference type="EMBL" id="HIX04880.1"/>
    </source>
</evidence>
<dbReference type="CDD" id="cd17536">
    <property type="entry name" value="REC_YesN-like"/>
    <property type="match status" value="1"/>
</dbReference>
<protein>
    <recommendedName>
        <fullName evidence="1">Stage 0 sporulation protein A homolog</fullName>
    </recommendedName>
</protein>
<feature type="domain" description="Response regulatory" evidence="8">
    <location>
        <begin position="2"/>
        <end position="120"/>
    </location>
</feature>
<dbReference type="PANTHER" id="PTHR43280:SF34">
    <property type="entry name" value="ARAC-FAMILY TRANSCRIPTIONAL REGULATOR"/>
    <property type="match status" value="1"/>
</dbReference>
<dbReference type="SMART" id="SM00342">
    <property type="entry name" value="HTH_ARAC"/>
    <property type="match status" value="1"/>
</dbReference>
<keyword evidence="2" id="KW-0805">Transcription regulation</keyword>
<dbReference type="Gene3D" id="3.40.50.2300">
    <property type="match status" value="1"/>
</dbReference>